<feature type="region of interest" description="Disordered" evidence="2">
    <location>
        <begin position="43"/>
        <end position="66"/>
    </location>
</feature>
<organism evidence="3">
    <name type="scientific">Xenopus tropicalis</name>
    <name type="common">Western clawed frog</name>
    <name type="synonym">Silurana tropicalis</name>
    <dbReference type="NCBI Taxonomy" id="8364"/>
    <lineage>
        <taxon>Eukaryota</taxon>
        <taxon>Metazoa</taxon>
        <taxon>Chordata</taxon>
        <taxon>Craniata</taxon>
        <taxon>Vertebrata</taxon>
        <taxon>Euteleostomi</taxon>
        <taxon>Amphibia</taxon>
        <taxon>Batrachia</taxon>
        <taxon>Anura</taxon>
        <taxon>Pipoidea</taxon>
        <taxon>Pipidae</taxon>
        <taxon>Xenopodinae</taxon>
        <taxon>Xenopus</taxon>
        <taxon>Silurana</taxon>
    </lineage>
</organism>
<reference evidence="3" key="1">
    <citation type="submission" date="2009-11" db="EMBL/GenBank/DDBJ databases">
        <authorList>
            <consortium name="US DOE Joint Genome Institute (JGI-PGF)"/>
            <person name="Ottilar R."/>
            <person name="Schmutz J."/>
            <person name="Salamov A."/>
            <person name="Cheng J.F."/>
            <person name="Lucas S."/>
            <person name="Pitluck S."/>
            <person name="Gundlach H."/>
            <person name="Guo Y."/>
            <person name="Haberer G."/>
            <person name="Nasrallah J."/>
            <person name="Mayer K.F.X."/>
            <person name="van de Peer Y."/>
            <person name="Weigel D."/>
            <person name="Grigoriev I.V."/>
        </authorList>
    </citation>
    <scope>NUCLEOTIDE SEQUENCE</scope>
    <source>
        <strain evidence="3">Nigerian</strain>
    </source>
</reference>
<evidence type="ECO:0000256" key="2">
    <source>
        <dbReference type="SAM" id="MobiDB-lite"/>
    </source>
</evidence>
<name>A0A1B8Y0Y7_XENTR</name>
<dbReference type="EMBL" id="KV460587">
    <property type="protein sequence ID" value="OCA16594.1"/>
    <property type="molecule type" value="Genomic_DNA"/>
</dbReference>
<reference evidence="3" key="3">
    <citation type="submission" date="2016-05" db="EMBL/GenBank/DDBJ databases">
        <title>WGS assembly of Xenopus tropicalis.</title>
        <authorList>
            <person name="Sessions A."/>
            <person name="Jenkins J."/>
            <person name="Mitros T."/>
            <person name="Lyons J.T."/>
            <person name="Dichmann D.S."/>
            <person name="Robert J."/>
            <person name="Harland R.M."/>
            <person name="Rokhsar D.S."/>
        </authorList>
    </citation>
    <scope>NUCLEOTIDE SEQUENCE</scope>
    <source>
        <strain evidence="3">Nigerian</strain>
    </source>
</reference>
<reference evidence="3" key="2">
    <citation type="journal article" date="2010" name="Science">
        <title>The genome of the Western clawed frog Xenopus tropicalis.</title>
        <authorList>
            <person name="Hellsten U."/>
            <person name="Harland R.M."/>
            <person name="Gilchrist M.J."/>
            <person name="Hendrix D."/>
            <person name="Jurka J."/>
            <person name="Kapitonov V."/>
            <person name="Ovcharenko I."/>
            <person name="Putnam N.H."/>
            <person name="Shu S."/>
            <person name="Taher L."/>
            <person name="Blitz I.L."/>
            <person name="Blumberg B."/>
            <person name="Dichmann D.S."/>
            <person name="Dubchak I."/>
            <person name="Amaya E."/>
            <person name="Detter J.C."/>
            <person name="Fletcher R."/>
            <person name="Gerhard D.S."/>
            <person name="Goodstein D."/>
            <person name="Graves T."/>
            <person name="Grigoriev I.V."/>
            <person name="Grimwood J."/>
            <person name="Kawashima T."/>
            <person name="Lindquist E."/>
            <person name="Lucas S.M."/>
            <person name="Mead P.E."/>
            <person name="Mitros T."/>
            <person name="Ogino H."/>
            <person name="Ohta Y."/>
            <person name="Poliakov A.V."/>
            <person name="Pollet N."/>
            <person name="Robert J."/>
            <person name="Salamov A."/>
            <person name="Sater A.K."/>
            <person name="Schmutz J."/>
            <person name="Terry A."/>
            <person name="Vize P.D."/>
            <person name="Warren W.C."/>
            <person name="Wells D."/>
            <person name="Wills A."/>
            <person name="Wilson R.K."/>
            <person name="Zimmerman L.B."/>
            <person name="Zorn A.M."/>
            <person name="Grainger R."/>
            <person name="Grammer T."/>
            <person name="Khokha M.K."/>
            <person name="Richardson P.M."/>
            <person name="Rokhsar D.S."/>
        </authorList>
    </citation>
    <scope>NUCLEOTIDE SEQUENCE [LARGE SCALE GENOMIC DNA]</scope>
    <source>
        <strain evidence="3">Nigerian</strain>
    </source>
</reference>
<feature type="coiled-coil region" evidence="1">
    <location>
        <begin position="144"/>
        <end position="171"/>
    </location>
</feature>
<proteinExistence type="predicted"/>
<gene>
    <name evidence="3" type="ORF">XENTR_v90028097mg</name>
</gene>
<evidence type="ECO:0000313" key="3">
    <source>
        <dbReference type="EMBL" id="OCA16594.1"/>
    </source>
</evidence>
<protein>
    <submittedName>
        <fullName evidence="3">Uncharacterized protein</fullName>
    </submittedName>
</protein>
<sequence length="296" mass="31673">MGKKAIKPFSRVVKTRLGSSKRAAGSNIVVTVERAAKGNVSCSIKGKNKKSKSCSQSGIESDSDSVEMDAGVGVTAGSCGATTEANQEVRGESDGCKMAAGSEGHGSHVALEVAESALSDQEMASACEEHGNRVALDSEQYDTIINALKELRCLEEKQGKLNKDIDRLIKNLKLTRGERRTLYIRELAFHNKELEDTETYIKDILAVIEPWKELYDNKQRFEQMKEGNMTAERLLKVAELLKETEVSKTLTQCSVATDIVHSNGISNADSVRAAAVSGVSAGGSVGQAAGGNAMCV</sequence>
<keyword evidence="1" id="KW-0175">Coiled coil</keyword>
<dbReference type="AlphaFoldDB" id="A0A1B8Y0Y7"/>
<evidence type="ECO:0000256" key="1">
    <source>
        <dbReference type="SAM" id="Coils"/>
    </source>
</evidence>
<accession>A0A1B8Y0Y7</accession>